<feature type="transmembrane region" description="Helical" evidence="6">
    <location>
        <begin position="260"/>
        <end position="281"/>
    </location>
</feature>
<dbReference type="Proteomes" id="UP000249842">
    <property type="component" value="Unassembled WGS sequence"/>
</dbReference>
<evidence type="ECO:0000259" key="7">
    <source>
        <dbReference type="Pfam" id="PF04932"/>
    </source>
</evidence>
<feature type="compositionally biased region" description="Polar residues" evidence="5">
    <location>
        <begin position="1"/>
        <end position="10"/>
    </location>
</feature>
<dbReference type="InterPro" id="IPR051533">
    <property type="entry name" value="WaaL-like"/>
</dbReference>
<evidence type="ECO:0000256" key="5">
    <source>
        <dbReference type="SAM" id="MobiDB-lite"/>
    </source>
</evidence>
<reference evidence="9" key="1">
    <citation type="submission" date="2018-05" db="EMBL/GenBank/DDBJ databases">
        <authorList>
            <person name="Li X."/>
        </authorList>
    </citation>
    <scope>NUCLEOTIDE SEQUENCE [LARGE SCALE GENOMIC DNA]</scope>
    <source>
        <strain evidence="9">HKS-05</strain>
    </source>
</reference>
<feature type="transmembrane region" description="Helical" evidence="6">
    <location>
        <begin position="442"/>
        <end position="460"/>
    </location>
</feature>
<keyword evidence="4 6" id="KW-0472">Membrane</keyword>
<feature type="transmembrane region" description="Helical" evidence="6">
    <location>
        <begin position="212"/>
        <end position="232"/>
    </location>
</feature>
<dbReference type="GO" id="GO:0016020">
    <property type="term" value="C:membrane"/>
    <property type="evidence" value="ECO:0007669"/>
    <property type="project" value="UniProtKB-SubCell"/>
</dbReference>
<gene>
    <name evidence="8" type="ORF">DJ021_00420</name>
</gene>
<comment type="caution">
    <text evidence="8">The sequence shown here is derived from an EMBL/GenBank/DDBJ whole genome shotgun (WGS) entry which is preliminary data.</text>
</comment>
<protein>
    <recommendedName>
        <fullName evidence="7">O-antigen ligase-related domain-containing protein</fullName>
    </recommendedName>
</protein>
<feature type="transmembrane region" description="Helical" evidence="6">
    <location>
        <begin position="121"/>
        <end position="138"/>
    </location>
</feature>
<keyword evidence="9" id="KW-1185">Reference proteome</keyword>
<comment type="subcellular location">
    <subcellularLocation>
        <location evidence="1">Membrane</location>
        <topology evidence="1">Multi-pass membrane protein</topology>
    </subcellularLocation>
</comment>
<dbReference type="RefSeq" id="WP_111455652.1">
    <property type="nucleotide sequence ID" value="NZ_QFYP01000001.1"/>
</dbReference>
<keyword evidence="3 6" id="KW-1133">Transmembrane helix</keyword>
<evidence type="ECO:0000313" key="8">
    <source>
        <dbReference type="EMBL" id="RAK58380.1"/>
    </source>
</evidence>
<dbReference type="InterPro" id="IPR007016">
    <property type="entry name" value="O-antigen_ligase-rel_domated"/>
</dbReference>
<feature type="domain" description="O-antigen ligase-related" evidence="7">
    <location>
        <begin position="246"/>
        <end position="397"/>
    </location>
</feature>
<accession>A0A328ATS9</accession>
<feature type="transmembrane region" description="Helical" evidence="6">
    <location>
        <begin position="382"/>
        <end position="406"/>
    </location>
</feature>
<organism evidence="8 9">
    <name type="scientific">Phenylobacterium hankyongense</name>
    <dbReference type="NCBI Taxonomy" id="1813876"/>
    <lineage>
        <taxon>Bacteria</taxon>
        <taxon>Pseudomonadati</taxon>
        <taxon>Pseudomonadota</taxon>
        <taxon>Alphaproteobacteria</taxon>
        <taxon>Caulobacterales</taxon>
        <taxon>Caulobacteraceae</taxon>
        <taxon>Phenylobacterium</taxon>
    </lineage>
</organism>
<feature type="transmembrane region" description="Helical" evidence="6">
    <location>
        <begin position="288"/>
        <end position="308"/>
    </location>
</feature>
<feature type="transmembrane region" description="Helical" evidence="6">
    <location>
        <begin position="176"/>
        <end position="200"/>
    </location>
</feature>
<dbReference type="AlphaFoldDB" id="A0A328ATS9"/>
<feature type="transmembrane region" description="Helical" evidence="6">
    <location>
        <begin position="144"/>
        <end position="164"/>
    </location>
</feature>
<feature type="region of interest" description="Disordered" evidence="5">
    <location>
        <begin position="1"/>
        <end position="27"/>
    </location>
</feature>
<evidence type="ECO:0000313" key="9">
    <source>
        <dbReference type="Proteomes" id="UP000249842"/>
    </source>
</evidence>
<dbReference type="EMBL" id="QFYP01000001">
    <property type="protein sequence ID" value="RAK58380.1"/>
    <property type="molecule type" value="Genomic_DNA"/>
</dbReference>
<dbReference type="OrthoDB" id="4391260at2"/>
<evidence type="ECO:0000256" key="3">
    <source>
        <dbReference type="ARBA" id="ARBA00022989"/>
    </source>
</evidence>
<name>A0A328ATS9_9CAUL</name>
<evidence type="ECO:0000256" key="6">
    <source>
        <dbReference type="SAM" id="Phobius"/>
    </source>
</evidence>
<proteinExistence type="predicted"/>
<evidence type="ECO:0000256" key="1">
    <source>
        <dbReference type="ARBA" id="ARBA00004141"/>
    </source>
</evidence>
<feature type="transmembrane region" description="Helical" evidence="6">
    <location>
        <begin position="76"/>
        <end position="109"/>
    </location>
</feature>
<feature type="transmembrane region" description="Helical" evidence="6">
    <location>
        <begin position="418"/>
        <end position="436"/>
    </location>
</feature>
<dbReference type="Pfam" id="PF04932">
    <property type="entry name" value="Wzy_C"/>
    <property type="match status" value="1"/>
</dbReference>
<evidence type="ECO:0000256" key="4">
    <source>
        <dbReference type="ARBA" id="ARBA00023136"/>
    </source>
</evidence>
<keyword evidence="2 6" id="KW-0812">Transmembrane</keyword>
<dbReference type="PANTHER" id="PTHR37422">
    <property type="entry name" value="TEICHURONIC ACID BIOSYNTHESIS PROTEIN TUAE"/>
    <property type="match status" value="1"/>
</dbReference>
<evidence type="ECO:0000256" key="2">
    <source>
        <dbReference type="ARBA" id="ARBA00022692"/>
    </source>
</evidence>
<feature type="transmembrane region" description="Helical" evidence="6">
    <location>
        <begin position="237"/>
        <end position="254"/>
    </location>
</feature>
<sequence>MTASWESFNARSRPRRIRGGEIPAPDPVAWREQRRAAAKAAVAASRRRAEQAADPREDQPVAGLRIGRLNIDLDGVFAFALFMPMLLIANLGTLGAAIVAALAPLYLFARRKQLGRVLIPRLPLFALAGVAVCSVIWSEAPGETMKTSLEFAITIAMGLLLSSARDQGAVLRGMALAFLLYMAAAMVMGGTVAIGVGAGGEAFSGLTSSKNLLADIASTGLIVSVAMGLMALRARDWIWVGVAAVAVLLDLYAVGAARSAGALLGLGIALGAVLGLLPLLVAGKAVRASLTALLAIILLAVGLSYRWLSTTMIELGANLFDKDPTLTGRTYLWYRAADLIRERPVLGRGYGAFWIQGNIDAEGLWRYFGIENRGGFTFHNTLVGMLVALGWLGALVFGATLLIGAVALIRKFVVRPNLAMVFWISILLYQVSRMGIEEIGTAPFYFSTALTFAALGAAFGRVRAPRVAHRPYRQPQIVQVQSLDYGDQAWANPRLTPVRGSLRVLRPDPESGR</sequence>
<dbReference type="PANTHER" id="PTHR37422:SF17">
    <property type="entry name" value="O-ANTIGEN LIGASE"/>
    <property type="match status" value="1"/>
</dbReference>